<dbReference type="PROSITE" id="PS50893">
    <property type="entry name" value="ABC_TRANSPORTER_2"/>
    <property type="match status" value="1"/>
</dbReference>
<evidence type="ECO:0000256" key="3">
    <source>
        <dbReference type="ARBA" id="ARBA00022741"/>
    </source>
</evidence>
<dbReference type="PANTHER" id="PTHR43335:SF4">
    <property type="entry name" value="ABC TRANSPORTER, ATP-BINDING PROTEIN"/>
    <property type="match status" value="1"/>
</dbReference>
<accession>A0A328VI98</accession>
<evidence type="ECO:0000259" key="5">
    <source>
        <dbReference type="PROSITE" id="PS50893"/>
    </source>
</evidence>
<dbReference type="PANTHER" id="PTHR43335">
    <property type="entry name" value="ABC TRANSPORTER, ATP-BINDING PROTEIN"/>
    <property type="match status" value="1"/>
</dbReference>
<evidence type="ECO:0000256" key="1">
    <source>
        <dbReference type="ARBA" id="ARBA00005417"/>
    </source>
</evidence>
<keyword evidence="7" id="KW-1185">Reference proteome</keyword>
<evidence type="ECO:0000313" key="7">
    <source>
        <dbReference type="Proteomes" id="UP000248706"/>
    </source>
</evidence>
<organism evidence="6 7">
    <name type="scientific">Thermogemmatispora tikiterensis</name>
    <dbReference type="NCBI Taxonomy" id="1825093"/>
    <lineage>
        <taxon>Bacteria</taxon>
        <taxon>Bacillati</taxon>
        <taxon>Chloroflexota</taxon>
        <taxon>Ktedonobacteria</taxon>
        <taxon>Thermogemmatisporales</taxon>
        <taxon>Thermogemmatisporaceae</taxon>
        <taxon>Thermogemmatispora</taxon>
    </lineage>
</organism>
<dbReference type="RefSeq" id="WP_112425565.1">
    <property type="nucleotide sequence ID" value="NZ_MCIF01000002.1"/>
</dbReference>
<comment type="similarity">
    <text evidence="1">Belongs to the ABC transporter superfamily.</text>
</comment>
<keyword evidence="3" id="KW-0547">Nucleotide-binding</keyword>
<evidence type="ECO:0000256" key="2">
    <source>
        <dbReference type="ARBA" id="ARBA00022448"/>
    </source>
</evidence>
<reference evidence="6 7" key="1">
    <citation type="submission" date="2016-08" db="EMBL/GenBank/DDBJ databases">
        <title>Analysis of Carbohydrate Active Enzymes in Thermogemmatispora T81 Reveals Carbohydrate Degradation Ability.</title>
        <authorList>
            <person name="Tomazini A."/>
            <person name="Lal S."/>
            <person name="Stott M."/>
            <person name="Henrissat B."/>
            <person name="Polikarpov I."/>
            <person name="Sparling R."/>
            <person name="Levin D.B."/>
        </authorList>
    </citation>
    <scope>NUCLEOTIDE SEQUENCE [LARGE SCALE GENOMIC DNA]</scope>
    <source>
        <strain evidence="6 7">T81</strain>
    </source>
</reference>
<dbReference type="Proteomes" id="UP000248706">
    <property type="component" value="Unassembled WGS sequence"/>
</dbReference>
<dbReference type="EMBL" id="MCIF01000002">
    <property type="protein sequence ID" value="RAQ94015.1"/>
    <property type="molecule type" value="Genomic_DNA"/>
</dbReference>
<dbReference type="GO" id="GO:0005524">
    <property type="term" value="F:ATP binding"/>
    <property type="evidence" value="ECO:0007669"/>
    <property type="project" value="UniProtKB-KW"/>
</dbReference>
<dbReference type="PROSITE" id="PS00211">
    <property type="entry name" value="ABC_TRANSPORTER_1"/>
    <property type="match status" value="1"/>
</dbReference>
<dbReference type="InterPro" id="IPR003439">
    <property type="entry name" value="ABC_transporter-like_ATP-bd"/>
</dbReference>
<dbReference type="SMART" id="SM00382">
    <property type="entry name" value="AAA"/>
    <property type="match status" value="1"/>
</dbReference>
<dbReference type="AlphaFoldDB" id="A0A328VI98"/>
<dbReference type="Pfam" id="PF00005">
    <property type="entry name" value="ABC_tran"/>
    <property type="match status" value="1"/>
</dbReference>
<comment type="caution">
    <text evidence="6">The sequence shown here is derived from an EMBL/GenBank/DDBJ whole genome shotgun (WGS) entry which is preliminary data.</text>
</comment>
<dbReference type="Gene3D" id="3.40.50.300">
    <property type="entry name" value="P-loop containing nucleotide triphosphate hydrolases"/>
    <property type="match status" value="1"/>
</dbReference>
<dbReference type="OrthoDB" id="9804819at2"/>
<keyword evidence="2" id="KW-0813">Transport</keyword>
<dbReference type="InterPro" id="IPR017871">
    <property type="entry name" value="ABC_transporter-like_CS"/>
</dbReference>
<evidence type="ECO:0000256" key="4">
    <source>
        <dbReference type="ARBA" id="ARBA00022840"/>
    </source>
</evidence>
<gene>
    <name evidence="6" type="ORF">A4R35_00625</name>
</gene>
<proteinExistence type="inferred from homology"/>
<dbReference type="InterPro" id="IPR027417">
    <property type="entry name" value="P-loop_NTPase"/>
</dbReference>
<dbReference type="InterPro" id="IPR003593">
    <property type="entry name" value="AAA+_ATPase"/>
</dbReference>
<dbReference type="GO" id="GO:0016887">
    <property type="term" value="F:ATP hydrolysis activity"/>
    <property type="evidence" value="ECO:0007669"/>
    <property type="project" value="InterPro"/>
</dbReference>
<sequence length="352" mass="38307">MQHVASTPSGKDAPIVRLERVTRRFQQQIAVENFSLEIAQPGEIVGLLGPNGAGKTTVLRLLLGMLTPTSGSVALFGVPMTSAVRRGEALRRVGALIEAPTFYPYLSGRDNLRVVSLLAGLPEDRETEQRISQLLERLALPVEGPVAFKQYSLGMKQRLGIAAALLTEPELLVLDEPTNGLDPIGIVHLRELLRSLAQQGTTILLSSHLLHEVQQLCTRVVLLKRGQVLIQGEVSRLLQTQGVIEVVYETPEALDAAEALLQRTAQEQPAWIRQVRRAGSAASVSSAEARVADPCVLQIQAPITSSTEICALLARHALYPAEIRRRSISLEQFFLDQASEPAPTLSQAQRAL</sequence>
<name>A0A328VI98_9CHLR</name>
<protein>
    <recommendedName>
        <fullName evidence="5">ABC transporter domain-containing protein</fullName>
    </recommendedName>
</protein>
<evidence type="ECO:0000313" key="6">
    <source>
        <dbReference type="EMBL" id="RAQ94015.1"/>
    </source>
</evidence>
<dbReference type="SUPFAM" id="SSF52540">
    <property type="entry name" value="P-loop containing nucleoside triphosphate hydrolases"/>
    <property type="match status" value="1"/>
</dbReference>
<feature type="domain" description="ABC transporter" evidence="5">
    <location>
        <begin position="16"/>
        <end position="250"/>
    </location>
</feature>
<keyword evidence="4" id="KW-0067">ATP-binding</keyword>